<dbReference type="RefSeq" id="WP_265572800.1">
    <property type="nucleotide sequence ID" value="NZ_CP083975.1"/>
</dbReference>
<feature type="compositionally biased region" description="Low complexity" evidence="1">
    <location>
        <begin position="90"/>
        <end position="111"/>
    </location>
</feature>
<gene>
    <name evidence="2" type="ORF">KUM34_028345</name>
</gene>
<dbReference type="Proteomes" id="UP001162740">
    <property type="component" value="Plasmid pGD02.2.1"/>
</dbReference>
<name>A0AA47ADY9_RHORH</name>
<organism evidence="2 3">
    <name type="scientific">Rhodococcus rhodochrous</name>
    <dbReference type="NCBI Taxonomy" id="1829"/>
    <lineage>
        <taxon>Bacteria</taxon>
        <taxon>Bacillati</taxon>
        <taxon>Actinomycetota</taxon>
        <taxon>Actinomycetes</taxon>
        <taxon>Mycobacteriales</taxon>
        <taxon>Nocardiaceae</taxon>
        <taxon>Rhodococcus</taxon>
    </lineage>
</organism>
<evidence type="ECO:0000256" key="1">
    <source>
        <dbReference type="SAM" id="MobiDB-lite"/>
    </source>
</evidence>
<sequence length="424" mass="44680">MLAAVLAGFFVLRMSGATVGGEHISTILRMAALAVPLAWYGIVTPLRRRHAKQHAKPRPVTPTPMKLTIGAVFLGLVVAAAPTAPERVDSTANSTTSTASESPESAPSTTNRTEDSAPLPPSVEFTDDMVRAHGVSKDEKGGQSNVRFVGNSDDPTVLAALTEQCIDHFLTETAAAYCYAYGSDADYDHKTFDWTPEFDESVFGGSRPCWVAYGGQPIAGRDSRTLETKSGFEYVTVDCPGTVAYPDPDGALATERQHRAAIAAEEAGQGARDACALVDTEVLARHGFATTLDGGIADPRFNAEGAVRTYTCQNSEMELTFTVTEYPTAEPAAAAAAETLATPNAFLLEDGGFVTDLPGGAAVVNESFGLSEATWLIDRYTIDVTLSSQPPIPGLSGGQTASQLVDVLETLAAATNNRLPAGQW</sequence>
<dbReference type="AlphaFoldDB" id="A0AA47ADY9"/>
<evidence type="ECO:0000313" key="3">
    <source>
        <dbReference type="Proteomes" id="UP001162740"/>
    </source>
</evidence>
<accession>A0AA47ADY9</accession>
<evidence type="ECO:0000313" key="2">
    <source>
        <dbReference type="EMBL" id="UZF48261.1"/>
    </source>
</evidence>
<protein>
    <submittedName>
        <fullName evidence="2">Uncharacterized protein</fullName>
    </submittedName>
</protein>
<geneLocation type="plasmid" evidence="2 3">
    <name>pGD02.2.1</name>
</geneLocation>
<dbReference type="EMBL" id="CP083975">
    <property type="protein sequence ID" value="UZF48261.1"/>
    <property type="molecule type" value="Genomic_DNA"/>
</dbReference>
<keyword evidence="2" id="KW-0614">Plasmid</keyword>
<reference evidence="2 3" key="1">
    <citation type="journal article" date="2021" name="Front. Microbiol.">
        <title>Bacterial Transformation of Aromatic Monomers in Softwood Black Liquor.</title>
        <authorList>
            <person name="Navas L.E."/>
            <person name="Dexter G."/>
            <person name="Liu J."/>
            <person name="Levy-Booth D."/>
            <person name="Cho M."/>
            <person name="Jang S.K."/>
            <person name="Mansfield S.D."/>
            <person name="Renneckar S."/>
            <person name="Mohn W.W."/>
            <person name="Eltis L.D."/>
        </authorList>
    </citation>
    <scope>NUCLEOTIDE SEQUENCE [LARGE SCALE GENOMIC DNA]</scope>
    <source>
        <strain evidence="2 3">GD02</strain>
    </source>
</reference>
<proteinExistence type="predicted"/>
<feature type="region of interest" description="Disordered" evidence="1">
    <location>
        <begin position="86"/>
        <end position="125"/>
    </location>
</feature>